<evidence type="ECO:0000256" key="1">
    <source>
        <dbReference type="SAM" id="Phobius"/>
    </source>
</evidence>
<reference evidence="2 3" key="1">
    <citation type="submission" date="2023-08" db="EMBL/GenBank/DDBJ databases">
        <title>Black Yeasts Isolated from many extreme environments.</title>
        <authorList>
            <person name="Coleine C."/>
            <person name="Stajich J.E."/>
            <person name="Selbmann L."/>
        </authorList>
    </citation>
    <scope>NUCLEOTIDE SEQUENCE [LARGE SCALE GENOMIC DNA]</scope>
    <source>
        <strain evidence="2 3">CCFEE 536</strain>
    </source>
</reference>
<organism evidence="2 3">
    <name type="scientific">Cryomyces antarcticus</name>
    <dbReference type="NCBI Taxonomy" id="329879"/>
    <lineage>
        <taxon>Eukaryota</taxon>
        <taxon>Fungi</taxon>
        <taxon>Dikarya</taxon>
        <taxon>Ascomycota</taxon>
        <taxon>Pezizomycotina</taxon>
        <taxon>Dothideomycetes</taxon>
        <taxon>Dothideomycetes incertae sedis</taxon>
        <taxon>Cryomyces</taxon>
    </lineage>
</organism>
<accession>A0ABR0KTR3</accession>
<gene>
    <name evidence="2" type="ORF">LTR16_001673</name>
</gene>
<dbReference type="InterPro" id="IPR002401">
    <property type="entry name" value="Cyt_P450_E_grp-I"/>
</dbReference>
<dbReference type="InterPro" id="IPR036396">
    <property type="entry name" value="Cyt_P450_sf"/>
</dbReference>
<dbReference type="EMBL" id="JAVRRA010024718">
    <property type="protein sequence ID" value="KAK5130201.1"/>
    <property type="molecule type" value="Genomic_DNA"/>
</dbReference>
<dbReference type="InterPro" id="IPR050121">
    <property type="entry name" value="Cytochrome_P450_monoxygenase"/>
</dbReference>
<keyword evidence="3" id="KW-1185">Reference proteome</keyword>
<keyword evidence="1" id="KW-0472">Membrane</keyword>
<name>A0ABR0KTR3_9PEZI</name>
<dbReference type="PANTHER" id="PTHR24305:SF227">
    <property type="entry name" value="P450, PUTATIVE (EUROFUNG)-RELATED"/>
    <property type="match status" value="1"/>
</dbReference>
<dbReference type="Proteomes" id="UP001357485">
    <property type="component" value="Unassembled WGS sequence"/>
</dbReference>
<dbReference type="PRINTS" id="PR00463">
    <property type="entry name" value="EP450I"/>
</dbReference>
<dbReference type="PANTHER" id="PTHR24305">
    <property type="entry name" value="CYTOCHROME P450"/>
    <property type="match status" value="1"/>
</dbReference>
<dbReference type="Gene3D" id="1.10.630.10">
    <property type="entry name" value="Cytochrome P450"/>
    <property type="match status" value="1"/>
</dbReference>
<comment type="caution">
    <text evidence="2">The sequence shown here is derived from an EMBL/GenBank/DDBJ whole genome shotgun (WGS) entry which is preliminary data.</text>
</comment>
<evidence type="ECO:0000313" key="3">
    <source>
        <dbReference type="Proteomes" id="UP001357485"/>
    </source>
</evidence>
<feature type="transmembrane region" description="Helical" evidence="1">
    <location>
        <begin position="38"/>
        <end position="57"/>
    </location>
</feature>
<dbReference type="Pfam" id="PF00067">
    <property type="entry name" value="p450"/>
    <property type="match status" value="1"/>
</dbReference>
<keyword evidence="1" id="KW-1133">Transmembrane helix</keyword>
<sequence length="542" mass="59841">MATAKRMLGSSLVASFVLNHYAPPYAVAHSYLWTAVVLFIVQFLSWGLYTVILYPAFLSPLRHLPEPPGASLINGHASRILKEPSGAPFREWVEHVPNDGLIRYKFLFNKERVLLTSPKALGEVLVTKNYEFIKPPHLRSGLGRILGIGILLAEGEEHKRQRKLLSPAFAFRHVKDLYPLFWSKSIESVAAMTASIKQASGTTEKPSNIIEIGNWASRATLDIIGVAGLGQDFHAIEDPDNELNQTYRSLFSPGRAARVLQLAGMFLPFWLLKRLPVKRNDEIEAASNLIKRTCYDLVQAKKAKMAKGERTDNDILSVALESGGFSDEDLVNQLMTFLAAGHETTASSMSWATYCLCQHQDVQHRLREEVRSHLPSITSPTTSITAADIDALPYLSAVCNEVLRLWSPVPMTLRVAAADATILGQFIPAGTTVIIAPWATNTSTQLWGPTAKEFDPDRWMGEGQAHKGGADSNYSFLTFLHGPRSCIGQGFAKAEFACLLAVWVGRFEMELANPDMVVEIKGGITSKPKDGLEVKMNVLEGW</sequence>
<evidence type="ECO:0008006" key="4">
    <source>
        <dbReference type="Google" id="ProtNLM"/>
    </source>
</evidence>
<keyword evidence="1" id="KW-0812">Transmembrane</keyword>
<proteinExistence type="predicted"/>
<dbReference type="InterPro" id="IPR001128">
    <property type="entry name" value="Cyt_P450"/>
</dbReference>
<dbReference type="SUPFAM" id="SSF48264">
    <property type="entry name" value="Cytochrome P450"/>
    <property type="match status" value="1"/>
</dbReference>
<protein>
    <recommendedName>
        <fullName evidence="4">Cytochrome P450</fullName>
    </recommendedName>
</protein>
<dbReference type="PRINTS" id="PR00385">
    <property type="entry name" value="P450"/>
</dbReference>
<evidence type="ECO:0000313" key="2">
    <source>
        <dbReference type="EMBL" id="KAK5130201.1"/>
    </source>
</evidence>
<dbReference type="CDD" id="cd11069">
    <property type="entry name" value="CYP_FUM15-like"/>
    <property type="match status" value="1"/>
</dbReference>